<accession>A0ABP0H559</accession>
<dbReference type="Pfam" id="PF13975">
    <property type="entry name" value="gag-asp_proteas"/>
    <property type="match status" value="1"/>
</dbReference>
<organism evidence="3 4">
    <name type="scientific">Durusdinium trenchii</name>
    <dbReference type="NCBI Taxonomy" id="1381693"/>
    <lineage>
        <taxon>Eukaryota</taxon>
        <taxon>Sar</taxon>
        <taxon>Alveolata</taxon>
        <taxon>Dinophyceae</taxon>
        <taxon>Suessiales</taxon>
        <taxon>Symbiodiniaceae</taxon>
        <taxon>Durusdinium</taxon>
    </lineage>
</organism>
<evidence type="ECO:0000256" key="1">
    <source>
        <dbReference type="ARBA" id="ARBA00022801"/>
    </source>
</evidence>
<feature type="domain" description="Peptidase A2" evidence="2">
    <location>
        <begin position="225"/>
        <end position="262"/>
    </location>
</feature>
<sequence>MDSREKHHQIKSFVNFASASPRSRAMTTFHSLAPWTPQCGHLQMRVLSEGELKTPGILGISLLGRPIGGWLGSARGNRQCFKRPQSRIRALSPHSKATPSSLGCSHLAGSHLAGSSFLCALTLHSVGRVRVSGRACTDGLLELSTRDLRKILDRAGARTAGRYEREALLELLRDPQLRAKCEALVRDAGGDEVILHKVRSADFAGVVSDGDAYMAIDVQLGGATARFILDTGASNTVMREMEARRLNARWMQVPVTAQGGTGIQSGLSLADLGEVTIGQVPCGRLQAVTTPGALPCPPDCCGILGLDVLSRLAMRLDFQRSRMKVTKEFGDANSAAAALAVKDLKPIPLQSVPGTSGLLALPLRLQAPNRGNQVKCLGILDLGAPFTVCSMTTARALGLKAELKRSGKFVTGLDGSPLEVLSGRLRLTGPSWEVDRELIIGDLPIFQALGVAVNQSPLVILGLDVLQSRGRIAMATGLKALWM</sequence>
<dbReference type="PROSITE" id="PS50175">
    <property type="entry name" value="ASP_PROT_RETROV"/>
    <property type="match status" value="1"/>
</dbReference>
<comment type="caution">
    <text evidence="3">The sequence shown here is derived from an EMBL/GenBank/DDBJ whole genome shotgun (WGS) entry which is preliminary data.</text>
</comment>
<evidence type="ECO:0000313" key="4">
    <source>
        <dbReference type="Proteomes" id="UP001642464"/>
    </source>
</evidence>
<dbReference type="PROSITE" id="PS00141">
    <property type="entry name" value="ASP_PROTEASE"/>
    <property type="match status" value="1"/>
</dbReference>
<name>A0ABP0H559_9DINO</name>
<dbReference type="InterPro" id="IPR021109">
    <property type="entry name" value="Peptidase_aspartic_dom_sf"/>
</dbReference>
<keyword evidence="4" id="KW-1185">Reference proteome</keyword>
<dbReference type="InterPro" id="IPR034122">
    <property type="entry name" value="Retropepsin-like_bacterial"/>
</dbReference>
<dbReference type="CDD" id="cd05483">
    <property type="entry name" value="retropepsin_like_bacteria"/>
    <property type="match status" value="1"/>
</dbReference>
<dbReference type="InterPro" id="IPR001969">
    <property type="entry name" value="Aspartic_peptidase_AS"/>
</dbReference>
<keyword evidence="1" id="KW-0378">Hydrolase</keyword>
<dbReference type="Proteomes" id="UP001642464">
    <property type="component" value="Unassembled WGS sequence"/>
</dbReference>
<evidence type="ECO:0000313" key="3">
    <source>
        <dbReference type="EMBL" id="CAK8985336.1"/>
    </source>
</evidence>
<protein>
    <recommendedName>
        <fullName evidence="2">Peptidase A2 domain-containing protein</fullName>
    </recommendedName>
</protein>
<gene>
    <name evidence="3" type="ORF">SCF082_LOCUS101</name>
</gene>
<dbReference type="Gene3D" id="2.40.70.10">
    <property type="entry name" value="Acid Proteases"/>
    <property type="match status" value="2"/>
</dbReference>
<dbReference type="SUPFAM" id="SSF50630">
    <property type="entry name" value="Acid proteases"/>
    <property type="match status" value="1"/>
</dbReference>
<dbReference type="EMBL" id="CAXAMM010000002">
    <property type="protein sequence ID" value="CAK8985336.1"/>
    <property type="molecule type" value="Genomic_DNA"/>
</dbReference>
<proteinExistence type="predicted"/>
<evidence type="ECO:0000259" key="2">
    <source>
        <dbReference type="PROSITE" id="PS50175"/>
    </source>
</evidence>
<reference evidence="3 4" key="1">
    <citation type="submission" date="2024-02" db="EMBL/GenBank/DDBJ databases">
        <authorList>
            <person name="Chen Y."/>
            <person name="Shah S."/>
            <person name="Dougan E. K."/>
            <person name="Thang M."/>
            <person name="Chan C."/>
        </authorList>
    </citation>
    <scope>NUCLEOTIDE SEQUENCE [LARGE SCALE GENOMIC DNA]</scope>
</reference>
<dbReference type="InterPro" id="IPR001995">
    <property type="entry name" value="Peptidase_A2_cat"/>
</dbReference>